<name>A0A5N0TJN5_9GAMM</name>
<keyword evidence="12" id="KW-1185">Reference proteome</keyword>
<dbReference type="RefSeq" id="WP_150862477.1">
    <property type="nucleotide sequence ID" value="NZ_VYXP01000001.1"/>
</dbReference>
<dbReference type="EMBL" id="VYXP01000001">
    <property type="protein sequence ID" value="KAA9134126.1"/>
    <property type="molecule type" value="Genomic_DNA"/>
</dbReference>
<feature type="domain" description="Beta-hexosaminidase bacterial type N-terminal" evidence="10">
    <location>
        <begin position="39"/>
        <end position="155"/>
    </location>
</feature>
<dbReference type="GO" id="GO:0030203">
    <property type="term" value="P:glycosaminoglycan metabolic process"/>
    <property type="evidence" value="ECO:0007669"/>
    <property type="project" value="TreeGrafter"/>
</dbReference>
<dbReference type="GO" id="GO:0016020">
    <property type="term" value="C:membrane"/>
    <property type="evidence" value="ECO:0007669"/>
    <property type="project" value="TreeGrafter"/>
</dbReference>
<dbReference type="SUPFAM" id="SSF55545">
    <property type="entry name" value="beta-N-acetylhexosaminidase-like domain"/>
    <property type="match status" value="1"/>
</dbReference>
<dbReference type="InterPro" id="IPR025705">
    <property type="entry name" value="Beta_hexosaminidase_sua/sub"/>
</dbReference>
<dbReference type="SUPFAM" id="SSF51445">
    <property type="entry name" value="(Trans)glycosidases"/>
    <property type="match status" value="1"/>
</dbReference>
<evidence type="ECO:0000256" key="8">
    <source>
        <dbReference type="PIRSR" id="PIRSR625705-1"/>
    </source>
</evidence>
<protein>
    <recommendedName>
        <fullName evidence="3">beta-N-acetylhexosaminidase</fullName>
        <ecNumber evidence="3">3.2.1.52</ecNumber>
    </recommendedName>
    <alternativeName>
        <fullName evidence="6">Beta-N-acetylhexosaminidase</fullName>
    </alternativeName>
    <alternativeName>
        <fullName evidence="7">N-acetyl-beta-glucosaminidase</fullName>
    </alternativeName>
</protein>
<keyword evidence="5" id="KW-0326">Glycosidase</keyword>
<keyword evidence="4 11" id="KW-0378">Hydrolase</keyword>
<evidence type="ECO:0000256" key="5">
    <source>
        <dbReference type="ARBA" id="ARBA00023295"/>
    </source>
</evidence>
<dbReference type="GO" id="GO:0004563">
    <property type="term" value="F:beta-N-acetylhexosaminidase activity"/>
    <property type="evidence" value="ECO:0007669"/>
    <property type="project" value="UniProtKB-EC"/>
</dbReference>
<dbReference type="AlphaFoldDB" id="A0A5N0TJN5"/>
<evidence type="ECO:0000256" key="4">
    <source>
        <dbReference type="ARBA" id="ARBA00022801"/>
    </source>
</evidence>
<dbReference type="Proteomes" id="UP000325372">
    <property type="component" value="Unassembled WGS sequence"/>
</dbReference>
<accession>A0A5N0TJN5</accession>
<dbReference type="InterPro" id="IPR029018">
    <property type="entry name" value="Hex-like_dom2"/>
</dbReference>
<dbReference type="Gene3D" id="3.30.379.10">
    <property type="entry name" value="Chitobiase/beta-hexosaminidase domain 2-like"/>
    <property type="match status" value="1"/>
</dbReference>
<dbReference type="InterPro" id="IPR015883">
    <property type="entry name" value="Glyco_hydro_20_cat"/>
</dbReference>
<feature type="domain" description="Glycoside hydrolase family 20 catalytic" evidence="9">
    <location>
        <begin position="329"/>
        <end position="466"/>
    </location>
</feature>
<evidence type="ECO:0000313" key="12">
    <source>
        <dbReference type="Proteomes" id="UP000325372"/>
    </source>
</evidence>
<gene>
    <name evidence="11" type="ORF">F3N42_00855</name>
</gene>
<dbReference type="PANTHER" id="PTHR22600:SF57">
    <property type="entry name" value="BETA-N-ACETYLHEXOSAMINIDASE"/>
    <property type="match status" value="1"/>
</dbReference>
<evidence type="ECO:0000259" key="10">
    <source>
        <dbReference type="Pfam" id="PF02838"/>
    </source>
</evidence>
<dbReference type="Pfam" id="PF00728">
    <property type="entry name" value="Glyco_hydro_20"/>
    <property type="match status" value="2"/>
</dbReference>
<evidence type="ECO:0000256" key="1">
    <source>
        <dbReference type="ARBA" id="ARBA00001231"/>
    </source>
</evidence>
<dbReference type="Gene3D" id="3.20.20.80">
    <property type="entry name" value="Glycosidases"/>
    <property type="match status" value="1"/>
</dbReference>
<dbReference type="InterPro" id="IPR015882">
    <property type="entry name" value="HEX_bac_N"/>
</dbReference>
<comment type="caution">
    <text evidence="11">The sequence shown here is derived from an EMBL/GenBank/DDBJ whole genome shotgun (WGS) entry which is preliminary data.</text>
</comment>
<comment type="catalytic activity">
    <reaction evidence="1">
        <text>Hydrolysis of terminal non-reducing N-acetyl-D-hexosamine residues in N-acetyl-beta-D-hexosaminides.</text>
        <dbReference type="EC" id="3.2.1.52"/>
    </reaction>
</comment>
<evidence type="ECO:0000256" key="3">
    <source>
        <dbReference type="ARBA" id="ARBA00012663"/>
    </source>
</evidence>
<dbReference type="PANTHER" id="PTHR22600">
    <property type="entry name" value="BETA-HEXOSAMINIDASE"/>
    <property type="match status" value="1"/>
</dbReference>
<feature type="domain" description="Glycoside hydrolase family 20 catalytic" evidence="9">
    <location>
        <begin position="159"/>
        <end position="328"/>
    </location>
</feature>
<evidence type="ECO:0000259" key="9">
    <source>
        <dbReference type="Pfam" id="PF00728"/>
    </source>
</evidence>
<reference evidence="11 12" key="1">
    <citation type="submission" date="2019-09" db="EMBL/GenBank/DDBJ databases">
        <title>Wenzhouxiangella sp. Genome sequencing and assembly.</title>
        <authorList>
            <person name="Zhang R."/>
        </authorList>
    </citation>
    <scope>NUCLEOTIDE SEQUENCE [LARGE SCALE GENOMIC DNA]</scope>
    <source>
        <strain evidence="11 12">W260</strain>
    </source>
</reference>
<sequence length="500" mass="55675">MKRLIPTLLVGLITTMNHDTSMADMNIESGPSAGPVNLPLIPYPRSVTPGPGQLRMAGNVTLSTPDEAENASRALREWLADRGINVSMDTGPRISLSLGDAQTHGAEGYRLSIADDIRIEAATDTGLFYGVQTLRQLFPVQAQPGYTLPHVVIDDRPEFEWRGNMLDVARSFLPLEYLRAHIDRMSRFKLNRLHLHLSDDQGWRVEIKAFPKLTEVGGASSVEGGRSGFYTQAELRELVAYGEARGVIIVPEIDLPGHTQAAIASYPELACPDVTNLSTYSGVEVGFSKLCLTQPETTYSFTEGVLTEIVDIFPSPYIHIGGDEIKDPLYAEFIGKATRIVESLGRTAVAWEEASVADNDPGVLLQLWNDEYDIQPALDRGHRLILSPCSYTYFDHGNYEGQPNTYTWCRKEGVPMERAYQFNPQSYSQVHGVESAMWSELVHTDATADNRLWPRVLTTAEIGWSPAEARNYEQFLDRLEALRPQLDAMGIQYYRPQALP</sequence>
<proteinExistence type="inferred from homology"/>
<evidence type="ECO:0000256" key="7">
    <source>
        <dbReference type="ARBA" id="ARBA00033000"/>
    </source>
</evidence>
<evidence type="ECO:0000256" key="2">
    <source>
        <dbReference type="ARBA" id="ARBA00006285"/>
    </source>
</evidence>
<dbReference type="InterPro" id="IPR017853">
    <property type="entry name" value="GH"/>
</dbReference>
<dbReference type="EC" id="3.2.1.52" evidence="3"/>
<organism evidence="11 12">
    <name type="scientific">Marinihelvus fidelis</name>
    <dbReference type="NCBI Taxonomy" id="2613842"/>
    <lineage>
        <taxon>Bacteria</taxon>
        <taxon>Pseudomonadati</taxon>
        <taxon>Pseudomonadota</taxon>
        <taxon>Gammaproteobacteria</taxon>
        <taxon>Chromatiales</taxon>
        <taxon>Wenzhouxiangellaceae</taxon>
        <taxon>Marinihelvus</taxon>
    </lineage>
</organism>
<dbReference type="PRINTS" id="PR00738">
    <property type="entry name" value="GLHYDRLASE20"/>
</dbReference>
<evidence type="ECO:0000313" key="11">
    <source>
        <dbReference type="EMBL" id="KAA9134126.1"/>
    </source>
</evidence>
<feature type="active site" description="Proton donor" evidence="8">
    <location>
        <position position="324"/>
    </location>
</feature>
<dbReference type="GO" id="GO:0005975">
    <property type="term" value="P:carbohydrate metabolic process"/>
    <property type="evidence" value="ECO:0007669"/>
    <property type="project" value="InterPro"/>
</dbReference>
<evidence type="ECO:0000256" key="6">
    <source>
        <dbReference type="ARBA" id="ARBA00030512"/>
    </source>
</evidence>
<dbReference type="Pfam" id="PF02838">
    <property type="entry name" value="Glyco_hydro_20b"/>
    <property type="match status" value="1"/>
</dbReference>
<comment type="similarity">
    <text evidence="2">Belongs to the glycosyl hydrolase 20 family.</text>
</comment>